<feature type="transmembrane region" description="Helical" evidence="9">
    <location>
        <begin position="94"/>
        <end position="115"/>
    </location>
</feature>
<dbReference type="Proteomes" id="UP001156690">
    <property type="component" value="Unassembled WGS sequence"/>
</dbReference>
<dbReference type="EMBL" id="BSNX01000075">
    <property type="protein sequence ID" value="GLQ76071.1"/>
    <property type="molecule type" value="Genomic_DNA"/>
</dbReference>
<dbReference type="RefSeq" id="WP_224055675.1">
    <property type="nucleotide sequence ID" value="NZ_AP025145.1"/>
</dbReference>
<dbReference type="GO" id="GO:0005886">
    <property type="term" value="C:plasma membrane"/>
    <property type="evidence" value="ECO:0007669"/>
    <property type="project" value="UniProtKB-SubCell"/>
</dbReference>
<comment type="function">
    <text evidence="9">Part of the tripartite ATP-independent periplasmic (TRAP) transport system.</text>
</comment>
<dbReference type="Pfam" id="PF04290">
    <property type="entry name" value="DctQ"/>
    <property type="match status" value="1"/>
</dbReference>
<gene>
    <name evidence="11" type="ORF">GCM10007932_54340</name>
</gene>
<dbReference type="PANTHER" id="PTHR35011">
    <property type="entry name" value="2,3-DIKETO-L-GULONATE TRAP TRANSPORTER SMALL PERMEASE PROTEIN YIAM"/>
    <property type="match status" value="1"/>
</dbReference>
<feature type="domain" description="Tripartite ATP-independent periplasmic transporters DctQ component" evidence="10">
    <location>
        <begin position="29"/>
        <end position="155"/>
    </location>
</feature>
<accession>A0AAV5NZG3</accession>
<evidence type="ECO:0000256" key="9">
    <source>
        <dbReference type="RuleBase" id="RU369079"/>
    </source>
</evidence>
<comment type="subcellular location">
    <subcellularLocation>
        <location evidence="1 9">Cell inner membrane</location>
        <topology evidence="1 9">Multi-pass membrane protein</topology>
    </subcellularLocation>
</comment>
<evidence type="ECO:0000313" key="11">
    <source>
        <dbReference type="EMBL" id="GLQ76071.1"/>
    </source>
</evidence>
<evidence type="ECO:0000256" key="7">
    <source>
        <dbReference type="ARBA" id="ARBA00023136"/>
    </source>
</evidence>
<dbReference type="InterPro" id="IPR055348">
    <property type="entry name" value="DctQ"/>
</dbReference>
<evidence type="ECO:0000259" key="10">
    <source>
        <dbReference type="Pfam" id="PF04290"/>
    </source>
</evidence>
<keyword evidence="12" id="KW-1185">Reference proteome</keyword>
<comment type="caution">
    <text evidence="11">The sequence shown here is derived from an EMBL/GenBank/DDBJ whole genome shotgun (WGS) entry which is preliminary data.</text>
</comment>
<evidence type="ECO:0000313" key="12">
    <source>
        <dbReference type="Proteomes" id="UP001156690"/>
    </source>
</evidence>
<comment type="similarity">
    <text evidence="8 9">Belongs to the TRAP transporter small permease family.</text>
</comment>
<evidence type="ECO:0000256" key="8">
    <source>
        <dbReference type="ARBA" id="ARBA00038436"/>
    </source>
</evidence>
<evidence type="ECO:0000256" key="4">
    <source>
        <dbReference type="ARBA" id="ARBA00022519"/>
    </source>
</evidence>
<organism evidence="11 12">
    <name type="scientific">Vibrio penaeicida</name>
    <dbReference type="NCBI Taxonomy" id="104609"/>
    <lineage>
        <taxon>Bacteria</taxon>
        <taxon>Pseudomonadati</taxon>
        <taxon>Pseudomonadota</taxon>
        <taxon>Gammaproteobacteria</taxon>
        <taxon>Vibrionales</taxon>
        <taxon>Vibrionaceae</taxon>
        <taxon>Vibrio</taxon>
    </lineage>
</organism>
<feature type="transmembrane region" description="Helical" evidence="9">
    <location>
        <begin position="53"/>
        <end position="73"/>
    </location>
</feature>
<name>A0AAV5NZG3_9VIBR</name>
<dbReference type="InterPro" id="IPR007387">
    <property type="entry name" value="TRAP_DctQ"/>
</dbReference>
<keyword evidence="3" id="KW-1003">Cell membrane</keyword>
<dbReference type="GO" id="GO:0015740">
    <property type="term" value="P:C4-dicarboxylate transport"/>
    <property type="evidence" value="ECO:0007669"/>
    <property type="project" value="TreeGrafter"/>
</dbReference>
<dbReference type="AlphaFoldDB" id="A0AAV5NZG3"/>
<dbReference type="PANTHER" id="PTHR35011:SF10">
    <property type="entry name" value="TRAP TRANSPORTER SMALL PERMEASE PROTEIN"/>
    <property type="match status" value="1"/>
</dbReference>
<comment type="subunit">
    <text evidence="9">The complex comprises the extracytoplasmic solute receptor protein and the two transmembrane proteins.</text>
</comment>
<feature type="transmembrane region" description="Helical" evidence="9">
    <location>
        <begin position="12"/>
        <end position="33"/>
    </location>
</feature>
<keyword evidence="6 9" id="KW-1133">Transmembrane helix</keyword>
<keyword evidence="7 9" id="KW-0472">Membrane</keyword>
<evidence type="ECO:0000256" key="3">
    <source>
        <dbReference type="ARBA" id="ARBA00022475"/>
    </source>
</evidence>
<keyword evidence="5 9" id="KW-0812">Transmembrane</keyword>
<keyword evidence="4 9" id="KW-0997">Cell inner membrane</keyword>
<evidence type="ECO:0000256" key="5">
    <source>
        <dbReference type="ARBA" id="ARBA00022692"/>
    </source>
</evidence>
<evidence type="ECO:0000256" key="2">
    <source>
        <dbReference type="ARBA" id="ARBA00022448"/>
    </source>
</evidence>
<evidence type="ECO:0000256" key="6">
    <source>
        <dbReference type="ARBA" id="ARBA00022989"/>
    </source>
</evidence>
<protein>
    <recommendedName>
        <fullName evidence="9">TRAP transporter small permease protein</fullName>
    </recommendedName>
</protein>
<feature type="transmembrane region" description="Helical" evidence="9">
    <location>
        <begin position="135"/>
        <end position="156"/>
    </location>
</feature>
<evidence type="ECO:0000256" key="1">
    <source>
        <dbReference type="ARBA" id="ARBA00004429"/>
    </source>
</evidence>
<sequence>MRTAIAQYLERIAKLLIYLGGFVVLIQALWISYGVFMRYVMNSPDGMVTEATALMLVPVAFFGLAYALSQDAYPKVTLFRDKLPTRVQGYLDRLNLVIMTLTGLFFSVAACKATFKTFHSGAASEILLWPRFYFWIPVSIALVVFTLLALVQLLNYQHPSTLEDKEIP</sequence>
<proteinExistence type="inferred from homology"/>
<dbReference type="GO" id="GO:0022857">
    <property type="term" value="F:transmembrane transporter activity"/>
    <property type="evidence" value="ECO:0007669"/>
    <property type="project" value="UniProtKB-UniRule"/>
</dbReference>
<keyword evidence="2 9" id="KW-0813">Transport</keyword>
<reference evidence="12" key="1">
    <citation type="journal article" date="2019" name="Int. J. Syst. Evol. Microbiol.">
        <title>The Global Catalogue of Microorganisms (GCM) 10K type strain sequencing project: providing services to taxonomists for standard genome sequencing and annotation.</title>
        <authorList>
            <consortium name="The Broad Institute Genomics Platform"/>
            <consortium name="The Broad Institute Genome Sequencing Center for Infectious Disease"/>
            <person name="Wu L."/>
            <person name="Ma J."/>
        </authorList>
    </citation>
    <scope>NUCLEOTIDE SEQUENCE [LARGE SCALE GENOMIC DNA]</scope>
    <source>
        <strain evidence="12">NBRC 15640</strain>
    </source>
</reference>